<dbReference type="EMBL" id="WBSZ01000896">
    <property type="protein sequence ID" value="KAB2508052.1"/>
    <property type="molecule type" value="Genomic_DNA"/>
</dbReference>
<dbReference type="AlphaFoldDB" id="A0A6L3XRG7"/>
<dbReference type="PRINTS" id="PR00412">
    <property type="entry name" value="EPOXHYDRLASE"/>
</dbReference>
<comment type="caution">
    <text evidence="3">The sequence shown here is derived from an EMBL/GenBank/DDBJ whole genome shotgun (WGS) entry which is preliminary data.</text>
</comment>
<dbReference type="InterPro" id="IPR000073">
    <property type="entry name" value="AB_hydrolase_1"/>
</dbReference>
<reference evidence="3 4" key="1">
    <citation type="submission" date="2019-09" db="EMBL/GenBank/DDBJ databases">
        <title>Reversal of blaTEM antimicrobial resistance by CRISPR-Cas9 in clinical E. coli and other Enterobacteriaceae strains.</title>
        <authorList>
            <person name="Tagliaferri T."/>
            <person name="Guimaraes N."/>
            <person name="Pereira M."/>
            <person name="Felicori L."/>
            <person name="Horz H.-P."/>
            <person name="Santos S."/>
            <person name="Mendes T."/>
        </authorList>
    </citation>
    <scope>NUCLEOTIDE SEQUENCE [LARGE SCALE GENOMIC DNA]</scope>
    <source>
        <strain evidence="3 4">E2_blaTEM_MG</strain>
    </source>
</reference>
<dbReference type="Gene3D" id="3.40.50.1820">
    <property type="entry name" value="alpha/beta hydrolase"/>
    <property type="match status" value="1"/>
</dbReference>
<dbReference type="InterPro" id="IPR000639">
    <property type="entry name" value="Epox_hydrolase-like"/>
</dbReference>
<keyword evidence="3" id="KW-0378">Hydrolase</keyword>
<feature type="non-terminal residue" evidence="3">
    <location>
        <position position="113"/>
    </location>
</feature>
<gene>
    <name evidence="3" type="ORF">F9C29_20740</name>
</gene>
<dbReference type="PROSITE" id="PS51257">
    <property type="entry name" value="PROKAR_LIPOPROTEIN"/>
    <property type="match status" value="1"/>
</dbReference>
<feature type="domain" description="AB hydrolase-1" evidence="2">
    <location>
        <begin position="60"/>
        <end position="101"/>
    </location>
</feature>
<keyword evidence="1" id="KW-0732">Signal</keyword>
<name>A0A6L3XRG7_9ENTR</name>
<dbReference type="Proteomes" id="UP000476281">
    <property type="component" value="Unassembled WGS sequence"/>
</dbReference>
<proteinExistence type="predicted"/>
<accession>A0A6L3XRG7</accession>
<evidence type="ECO:0000313" key="3">
    <source>
        <dbReference type="EMBL" id="KAB2508052.1"/>
    </source>
</evidence>
<dbReference type="SUPFAM" id="SSF53474">
    <property type="entry name" value="alpha/beta-Hydrolases"/>
    <property type="match status" value="1"/>
</dbReference>
<evidence type="ECO:0000259" key="2">
    <source>
        <dbReference type="Pfam" id="PF00561"/>
    </source>
</evidence>
<feature type="signal peptide" evidence="1">
    <location>
        <begin position="1"/>
        <end position="26"/>
    </location>
</feature>
<dbReference type="GO" id="GO:0016787">
    <property type="term" value="F:hydrolase activity"/>
    <property type="evidence" value="ECO:0007669"/>
    <property type="project" value="UniProtKB-KW"/>
</dbReference>
<sequence>MFNKLAYSAVALTVSLGIVMSCQAEATGKDYASAFNQVKQINAGDLNVGYVDIGPKEGQPVILLHGWPYDIHSYADVAPALAAKGYRVIVPSLRGYGTTRFISGKTPRTGQPA</sequence>
<evidence type="ECO:0000256" key="1">
    <source>
        <dbReference type="SAM" id="SignalP"/>
    </source>
</evidence>
<organism evidence="3 4">
    <name type="scientific">Enterobacter hormaechei</name>
    <dbReference type="NCBI Taxonomy" id="158836"/>
    <lineage>
        <taxon>Bacteria</taxon>
        <taxon>Pseudomonadati</taxon>
        <taxon>Pseudomonadota</taxon>
        <taxon>Gammaproteobacteria</taxon>
        <taxon>Enterobacterales</taxon>
        <taxon>Enterobacteriaceae</taxon>
        <taxon>Enterobacter</taxon>
        <taxon>Enterobacter cloacae complex</taxon>
    </lineage>
</organism>
<protein>
    <submittedName>
        <fullName evidence="3">Alpha/beta fold hydrolase</fullName>
    </submittedName>
</protein>
<dbReference type="InterPro" id="IPR029058">
    <property type="entry name" value="AB_hydrolase_fold"/>
</dbReference>
<dbReference type="Pfam" id="PF00561">
    <property type="entry name" value="Abhydrolase_1"/>
    <property type="match status" value="1"/>
</dbReference>
<feature type="chain" id="PRO_5026983598" evidence="1">
    <location>
        <begin position="27"/>
        <end position="113"/>
    </location>
</feature>
<evidence type="ECO:0000313" key="4">
    <source>
        <dbReference type="Proteomes" id="UP000476281"/>
    </source>
</evidence>